<feature type="transmembrane region" description="Helical" evidence="1">
    <location>
        <begin position="162"/>
        <end position="182"/>
    </location>
</feature>
<keyword evidence="1" id="KW-0472">Membrane</keyword>
<evidence type="ECO:0000313" key="4">
    <source>
        <dbReference type="Proteomes" id="UP001239909"/>
    </source>
</evidence>
<reference evidence="3 4" key="1">
    <citation type="submission" date="2023-04" db="EMBL/GenBank/DDBJ databases">
        <title>Marinoamorphus aggregata gen. nov., sp. Nov., isolate from tissue of brittle star Ophioplocus japonicus.</title>
        <authorList>
            <person name="Kawano K."/>
            <person name="Sawayama S."/>
            <person name="Nakagawa S."/>
        </authorList>
    </citation>
    <scope>NUCLEOTIDE SEQUENCE [LARGE SCALE GENOMIC DNA]</scope>
    <source>
        <strain evidence="3 4">NKW23</strain>
    </source>
</reference>
<dbReference type="Proteomes" id="UP001239909">
    <property type="component" value="Unassembled WGS sequence"/>
</dbReference>
<feature type="signal peptide" evidence="2">
    <location>
        <begin position="1"/>
        <end position="20"/>
    </location>
</feature>
<evidence type="ECO:0000256" key="2">
    <source>
        <dbReference type="SAM" id="SignalP"/>
    </source>
</evidence>
<name>A0ABQ6LQE1_9RHOB</name>
<evidence type="ECO:0000256" key="1">
    <source>
        <dbReference type="SAM" id="Phobius"/>
    </source>
</evidence>
<dbReference type="NCBIfam" id="TIGR03370">
    <property type="entry name" value="VPLPA-CTERM"/>
    <property type="match status" value="1"/>
</dbReference>
<proteinExistence type="predicted"/>
<dbReference type="RefSeq" id="WP_285673899.1">
    <property type="nucleotide sequence ID" value="NZ_BSYI01000043.1"/>
</dbReference>
<sequence length="188" mass="18872">MSVGRSIIAAGAALCVLASAAPAITVDLTTDPASFTLDPGLNTISDRVSYTCTGVGFPVPCFPGETSDFTFTIPGGFSISAILFTALTPAGDFLVTDPAINFQGDLGPFNLGPGSLNVTWVSALGTGPGVYNVTGAATQPVQGTEGTQTQDWSLAVTLASDAAVPLPAAGWLLLGGLAGLGLRGRRRG</sequence>
<keyword evidence="1" id="KW-1133">Transmembrane helix</keyword>
<dbReference type="EMBL" id="BSYI01000043">
    <property type="protein sequence ID" value="GMG84785.1"/>
    <property type="molecule type" value="Genomic_DNA"/>
</dbReference>
<organism evidence="3 4">
    <name type="scientific">Paralimibaculum aggregatum</name>
    <dbReference type="NCBI Taxonomy" id="3036245"/>
    <lineage>
        <taxon>Bacteria</taxon>
        <taxon>Pseudomonadati</taxon>
        <taxon>Pseudomonadota</taxon>
        <taxon>Alphaproteobacteria</taxon>
        <taxon>Rhodobacterales</taxon>
        <taxon>Paracoccaceae</taxon>
        <taxon>Paralimibaculum</taxon>
    </lineage>
</organism>
<keyword evidence="4" id="KW-1185">Reference proteome</keyword>
<feature type="chain" id="PRO_5046417799" description="Secreted protein" evidence="2">
    <location>
        <begin position="21"/>
        <end position="188"/>
    </location>
</feature>
<keyword evidence="2" id="KW-0732">Signal</keyword>
<accession>A0ABQ6LQE1</accession>
<evidence type="ECO:0000313" key="3">
    <source>
        <dbReference type="EMBL" id="GMG84785.1"/>
    </source>
</evidence>
<gene>
    <name evidence="3" type="ORF">LNKW23_40010</name>
</gene>
<keyword evidence="1" id="KW-0812">Transmembrane</keyword>
<comment type="caution">
    <text evidence="3">The sequence shown here is derived from an EMBL/GenBank/DDBJ whole genome shotgun (WGS) entry which is preliminary data.</text>
</comment>
<dbReference type="InterPro" id="IPR022472">
    <property type="entry name" value="VPLPA-CTERM"/>
</dbReference>
<protein>
    <recommendedName>
        <fullName evidence="5">Secreted protein</fullName>
    </recommendedName>
</protein>
<evidence type="ECO:0008006" key="5">
    <source>
        <dbReference type="Google" id="ProtNLM"/>
    </source>
</evidence>